<reference evidence="6 7" key="1">
    <citation type="submission" date="2024-01" db="EMBL/GenBank/DDBJ databases">
        <title>The genome of the rayed Mediterranean limpet Patella caerulea (Linnaeus, 1758).</title>
        <authorList>
            <person name="Anh-Thu Weber A."/>
            <person name="Halstead-Nussloch G."/>
        </authorList>
    </citation>
    <scope>NUCLEOTIDE SEQUENCE [LARGE SCALE GENOMIC DNA]</scope>
    <source>
        <strain evidence="6">AATW-2023a</strain>
        <tissue evidence="6">Whole specimen</tissue>
    </source>
</reference>
<evidence type="ECO:0000256" key="1">
    <source>
        <dbReference type="PROSITE-ProRule" id="PRU10141"/>
    </source>
</evidence>
<dbReference type="InterPro" id="IPR017441">
    <property type="entry name" value="Protein_kinase_ATP_BS"/>
</dbReference>
<organism evidence="6 7">
    <name type="scientific">Patella caerulea</name>
    <name type="common">Rayed Mediterranean limpet</name>
    <dbReference type="NCBI Taxonomy" id="87958"/>
    <lineage>
        <taxon>Eukaryota</taxon>
        <taxon>Metazoa</taxon>
        <taxon>Spiralia</taxon>
        <taxon>Lophotrochozoa</taxon>
        <taxon>Mollusca</taxon>
        <taxon>Gastropoda</taxon>
        <taxon>Patellogastropoda</taxon>
        <taxon>Patelloidea</taxon>
        <taxon>Patellidae</taxon>
        <taxon>Patella</taxon>
    </lineage>
</organism>
<keyword evidence="3" id="KW-0812">Transmembrane</keyword>
<dbReference type="Gene3D" id="1.10.510.10">
    <property type="entry name" value="Transferase(Phosphotransferase) domain 1"/>
    <property type="match status" value="1"/>
</dbReference>
<evidence type="ECO:0000256" key="3">
    <source>
        <dbReference type="SAM" id="Phobius"/>
    </source>
</evidence>
<dbReference type="InterPro" id="IPR001245">
    <property type="entry name" value="Ser-Thr/Tyr_kinase_cat_dom"/>
</dbReference>
<dbReference type="Proteomes" id="UP001347796">
    <property type="component" value="Unassembled WGS sequence"/>
</dbReference>
<dbReference type="Gene3D" id="2.70.130.10">
    <property type="entry name" value="Mannose-6-phosphate receptor binding domain"/>
    <property type="match status" value="1"/>
</dbReference>
<dbReference type="InterPro" id="IPR000719">
    <property type="entry name" value="Prot_kinase_dom"/>
</dbReference>
<keyword evidence="3" id="KW-1133">Transmembrane helix</keyword>
<dbReference type="GO" id="GO:0005524">
    <property type="term" value="F:ATP binding"/>
    <property type="evidence" value="ECO:0007669"/>
    <property type="project" value="UniProtKB-UniRule"/>
</dbReference>
<dbReference type="InterPro" id="IPR011009">
    <property type="entry name" value="Kinase-like_dom_sf"/>
</dbReference>
<dbReference type="SUPFAM" id="SSF56112">
    <property type="entry name" value="Protein kinase-like (PK-like)"/>
    <property type="match status" value="1"/>
</dbReference>
<dbReference type="SMART" id="SM00219">
    <property type="entry name" value="TyrKc"/>
    <property type="match status" value="1"/>
</dbReference>
<dbReference type="Pfam" id="PF07714">
    <property type="entry name" value="PK_Tyr_Ser-Thr"/>
    <property type="match status" value="1"/>
</dbReference>
<evidence type="ECO:0000313" key="7">
    <source>
        <dbReference type="Proteomes" id="UP001347796"/>
    </source>
</evidence>
<evidence type="ECO:0000259" key="5">
    <source>
        <dbReference type="PROSITE" id="PS50011"/>
    </source>
</evidence>
<keyword evidence="7" id="KW-1185">Reference proteome</keyword>
<dbReference type="EMBL" id="JAZGQO010000010">
    <property type="protein sequence ID" value="KAK6175327.1"/>
    <property type="molecule type" value="Genomic_DNA"/>
</dbReference>
<accession>A0AAN8JD94</accession>
<gene>
    <name evidence="6" type="ORF">SNE40_013815</name>
</gene>
<dbReference type="PROSITE" id="PS00109">
    <property type="entry name" value="PROTEIN_KINASE_TYR"/>
    <property type="match status" value="1"/>
</dbReference>
<dbReference type="PROSITE" id="PS00107">
    <property type="entry name" value="PROTEIN_KINASE_ATP"/>
    <property type="match status" value="1"/>
</dbReference>
<keyword evidence="4" id="KW-0732">Signal</keyword>
<dbReference type="GO" id="GO:0004713">
    <property type="term" value="F:protein tyrosine kinase activity"/>
    <property type="evidence" value="ECO:0007669"/>
    <property type="project" value="InterPro"/>
</dbReference>
<feature type="region of interest" description="Disordered" evidence="2">
    <location>
        <begin position="265"/>
        <end position="292"/>
    </location>
</feature>
<dbReference type="AlphaFoldDB" id="A0AAN8JD94"/>
<proteinExistence type="predicted"/>
<evidence type="ECO:0000256" key="4">
    <source>
        <dbReference type="SAM" id="SignalP"/>
    </source>
</evidence>
<keyword evidence="1" id="KW-0067">ATP-binding</keyword>
<name>A0AAN8JD94_PATCE</name>
<dbReference type="InterPro" id="IPR008266">
    <property type="entry name" value="Tyr_kinase_AS"/>
</dbReference>
<feature type="transmembrane region" description="Helical" evidence="3">
    <location>
        <begin position="222"/>
        <end position="246"/>
    </location>
</feature>
<feature type="binding site" evidence="1">
    <location>
        <position position="341"/>
    </location>
    <ligand>
        <name>ATP</name>
        <dbReference type="ChEBI" id="CHEBI:30616"/>
    </ligand>
</feature>
<keyword evidence="3" id="KW-0472">Membrane</keyword>
<dbReference type="InterPro" id="IPR009011">
    <property type="entry name" value="Man6P_isomerase_rcpt-bd_dom_sf"/>
</dbReference>
<protein>
    <recommendedName>
        <fullName evidence="5">Protein kinase domain-containing protein</fullName>
    </recommendedName>
</protein>
<dbReference type="PROSITE" id="PS50011">
    <property type="entry name" value="PROTEIN_KINASE_DOM"/>
    <property type="match status" value="1"/>
</dbReference>
<feature type="domain" description="Protein kinase" evidence="5">
    <location>
        <begin position="314"/>
        <end position="596"/>
    </location>
</feature>
<sequence length="621" mass="70488">MNNAWFIAIIFLIPCNITVLSTSNADEFPQSDEPGVLNQMSPCQAKLNTGGLINLKPLSRSDGAARFHSTGRVWNYSFNPCSSYNEPKDPHTGFGDGCSSVLMCVFGLDSEKYHYYTLGIERTATFRLKEGNNKTDIQLVLRGTKSMRHRVTFLSLVCDRKLVKPEDAVFEVNHNIGRQPVTGEIRHICCCPDGCPLEIPKNITNANQTEIEPKPRKADKKLLLIVVVTNLGLLFLAALIGGLCYIKRTHVHQYKHYKGLQGIDPNARRSISGNNKPGRLNRPSPYSDWEPSDGMAKKKLFPVLEESEISIRSLEMSQRLGGGIFGDTHIAKWNHMNVAVKRLTLTVHENQLTPKTMEYMKSEVWKLSRLRHKLIVTVLGLCLDSKMPYIITEYVEGECLQDFIKVKGSRLTWPQRVKICTQIADGIAFLHSCKPIIIHRDLRCGNLFILDEDIIKVADFGLTKLIQPMREECTQDDCCCMREYSACPAMLRWTAPELLSNPTAQEDDNETIITSSCDVYSFGMVMWEIYMMEEPFEDLNTEQEIIEFVTAGGRPELPVTPDLLVQYKDLMVQCWSQQPQLRLSSKQVAVKLKEMMQNARAFQKSLRSRLHKSQHQQTPPV</sequence>
<dbReference type="SUPFAM" id="SSF50911">
    <property type="entry name" value="Mannose 6-phosphate receptor domain"/>
    <property type="match status" value="1"/>
</dbReference>
<evidence type="ECO:0000313" key="6">
    <source>
        <dbReference type="EMBL" id="KAK6175327.1"/>
    </source>
</evidence>
<dbReference type="InterPro" id="IPR051681">
    <property type="entry name" value="Ser/Thr_Kinases-Pseudokinases"/>
</dbReference>
<feature type="signal peptide" evidence="4">
    <location>
        <begin position="1"/>
        <end position="21"/>
    </location>
</feature>
<keyword evidence="1" id="KW-0547">Nucleotide-binding</keyword>
<dbReference type="InterPro" id="IPR020635">
    <property type="entry name" value="Tyr_kinase_cat_dom"/>
</dbReference>
<dbReference type="PANTHER" id="PTHR44329">
    <property type="entry name" value="SERINE/THREONINE-PROTEIN KINASE TNNI3K-RELATED"/>
    <property type="match status" value="1"/>
</dbReference>
<evidence type="ECO:0000256" key="2">
    <source>
        <dbReference type="SAM" id="MobiDB-lite"/>
    </source>
</evidence>
<feature type="chain" id="PRO_5042911059" description="Protein kinase domain-containing protein" evidence="4">
    <location>
        <begin position="22"/>
        <end position="621"/>
    </location>
</feature>
<dbReference type="GO" id="GO:0004674">
    <property type="term" value="F:protein serine/threonine kinase activity"/>
    <property type="evidence" value="ECO:0007669"/>
    <property type="project" value="TreeGrafter"/>
</dbReference>
<comment type="caution">
    <text evidence="6">The sequence shown here is derived from an EMBL/GenBank/DDBJ whole genome shotgun (WGS) entry which is preliminary data.</text>
</comment>